<reference evidence="8 9" key="1">
    <citation type="submission" date="2017-02" db="EMBL/GenBank/DDBJ databases">
        <title>A draft genome of 'Candidatus Phytoplasma aurantifolia' the agent of the witches-broom disease of lime.</title>
        <authorList>
            <person name="Foissac X."/>
            <person name="Carle P."/>
        </authorList>
    </citation>
    <scope>NUCLEOTIDE SEQUENCE [LARGE SCALE GENOMIC DNA]</scope>
    <source>
        <strain evidence="8 9">WBDL</strain>
    </source>
</reference>
<evidence type="ECO:0000259" key="6">
    <source>
        <dbReference type="SMART" id="SM00937"/>
    </source>
</evidence>
<name>A0A1S9M584_9MOLU</name>
<dbReference type="SMART" id="SM00937">
    <property type="entry name" value="PCRF"/>
    <property type="match status" value="1"/>
</dbReference>
<evidence type="ECO:0000313" key="10">
    <source>
        <dbReference type="Proteomes" id="UP001383392"/>
    </source>
</evidence>
<dbReference type="AlphaFoldDB" id="A0A1S9M584"/>
<dbReference type="OrthoDB" id="9806673at2"/>
<evidence type="ECO:0000256" key="5">
    <source>
        <dbReference type="SAM" id="Coils"/>
    </source>
</evidence>
<dbReference type="NCBIfam" id="NF001859">
    <property type="entry name" value="PRK00591.1"/>
    <property type="match status" value="1"/>
</dbReference>
<keyword evidence="10" id="KW-1185">Reference proteome</keyword>
<accession>A0A1S9M584</accession>
<evidence type="ECO:0000256" key="3">
    <source>
        <dbReference type="ARBA" id="ARBA00022917"/>
    </source>
</evidence>
<keyword evidence="2" id="KW-0488">Methylation</keyword>
<dbReference type="PANTHER" id="PTHR43804:SF7">
    <property type="entry name" value="LD18447P"/>
    <property type="match status" value="1"/>
</dbReference>
<protein>
    <recommendedName>
        <fullName evidence="4">Peptide chain release factor 1</fullName>
    </recommendedName>
</protein>
<organism evidence="8 9">
    <name type="scientific">Candidatus Phytoplasma citri</name>
    <dbReference type="NCBI Taxonomy" id="180978"/>
    <lineage>
        <taxon>Bacteria</taxon>
        <taxon>Bacillati</taxon>
        <taxon>Mycoplasmatota</taxon>
        <taxon>Mollicutes</taxon>
        <taxon>Acholeplasmatales</taxon>
        <taxon>Acholeplasmataceae</taxon>
        <taxon>Candidatus Phytoplasma</taxon>
        <taxon>16SrII (Peanut WB group)</taxon>
    </lineage>
</organism>
<dbReference type="FunFam" id="3.30.160.20:FF:000004">
    <property type="entry name" value="Peptide chain release factor 1"/>
    <property type="match status" value="1"/>
</dbReference>
<comment type="caution">
    <text evidence="8">The sequence shown here is derived from an EMBL/GenBank/DDBJ whole genome shotgun (WGS) entry which is preliminary data.</text>
</comment>
<feature type="coiled-coil region" evidence="5">
    <location>
        <begin position="48"/>
        <end position="95"/>
    </location>
</feature>
<gene>
    <name evidence="7" type="primary">prfA</name>
    <name evidence="8" type="ORF">B2G44_00310</name>
    <name evidence="7" type="ORF">OC712_01225</name>
</gene>
<dbReference type="RefSeq" id="WP_078122877.1">
    <property type="nucleotide sequence ID" value="NZ_JAOSJG010000008.1"/>
</dbReference>
<dbReference type="SUPFAM" id="SSF75620">
    <property type="entry name" value="Release factor"/>
    <property type="match status" value="1"/>
</dbReference>
<dbReference type="STRING" id="180978.B2G44_00310"/>
<sequence length="359" mass="42312">MFEKLELIKKKYLKNQKKILENPQNFQNIDLLKELNKLQKIVFVYEEYIQLEKEYQKIQKTLSKQNDQIQDQEIIQLLETEKNNLNKKIQNKTNQLEKLLSPEKYNKEDKQNVIVEIKKGIGGQESNLFVADLFRAYKKYVEDKKWKLDIINLLSTPKEGISSVEFIIKGENVFYYLKYESGIHRVQRIPKTENKGRIHTSTAKILVIPNDNNPKIEINWNDIRVDTFNASGPGGQSVNTTKSAVRLTHLPTGISTACQIAKSQHENKEKAFQLLTNKIYYQKQSEQKQKKNQIKKDLIGKSDRSEKIRTYDYPNNKITDHRINLSIYKLNDFMEGNIDLIIKPLLEEFQQKKWKEDNF</sequence>
<dbReference type="InterPro" id="IPR000352">
    <property type="entry name" value="Pep_chain_release_fac_I"/>
</dbReference>
<evidence type="ECO:0000313" key="8">
    <source>
        <dbReference type="EMBL" id="OOP60435.1"/>
    </source>
</evidence>
<dbReference type="Gene3D" id="3.30.70.1660">
    <property type="match status" value="1"/>
</dbReference>
<dbReference type="InterPro" id="IPR005139">
    <property type="entry name" value="PCRF"/>
</dbReference>
<dbReference type="GO" id="GO:0003747">
    <property type="term" value="F:translation release factor activity"/>
    <property type="evidence" value="ECO:0007669"/>
    <property type="project" value="InterPro"/>
</dbReference>
<dbReference type="Proteomes" id="UP001383392">
    <property type="component" value="Unassembled WGS sequence"/>
</dbReference>
<dbReference type="Proteomes" id="UP000189722">
    <property type="component" value="Unassembled WGS sequence"/>
</dbReference>
<dbReference type="PANTHER" id="PTHR43804">
    <property type="entry name" value="LD18447P"/>
    <property type="match status" value="1"/>
</dbReference>
<proteinExistence type="inferred from homology"/>
<evidence type="ECO:0000256" key="4">
    <source>
        <dbReference type="ARBA" id="ARBA00050039"/>
    </source>
</evidence>
<dbReference type="EMBL" id="JAOSJG010000008">
    <property type="protein sequence ID" value="MEK0309106.1"/>
    <property type="molecule type" value="Genomic_DNA"/>
</dbReference>
<comment type="similarity">
    <text evidence="1">Belongs to the prokaryotic/mitochondrial release factor family.</text>
</comment>
<evidence type="ECO:0000313" key="7">
    <source>
        <dbReference type="EMBL" id="MEK0309106.1"/>
    </source>
</evidence>
<evidence type="ECO:0000313" key="9">
    <source>
        <dbReference type="Proteomes" id="UP000189722"/>
    </source>
</evidence>
<reference evidence="7 10" key="2">
    <citation type="journal article" date="2023" name="Int. J. Syst. Evol. Microbiol.">
        <title>The observation of taxonomic boundaries for the 16SrII and 16SrXXV phytoplasmas using genome-based delimitation.</title>
        <authorList>
            <person name="Rodrigues Jardim B."/>
            <person name="Tran-Nguyen L.T.T."/>
            <person name="Gambley C."/>
            <person name="Al-Sadi A.M."/>
            <person name="Al-Subhi A.M."/>
            <person name="Foissac X."/>
            <person name="Salar P."/>
            <person name="Cai H."/>
            <person name="Yang J.Y."/>
            <person name="Davis R."/>
            <person name="Jones L."/>
            <person name="Rodoni B."/>
            <person name="Constable F.E."/>
        </authorList>
    </citation>
    <scope>NUCLEOTIDE SEQUENCE [LARGE SCALE GENOMIC DNA]</scope>
    <source>
        <strain evidence="7">BAWM-OMN-P75</strain>
    </source>
</reference>
<keyword evidence="3" id="KW-0648">Protein biosynthesis</keyword>
<dbReference type="Gene3D" id="3.30.160.20">
    <property type="match status" value="1"/>
</dbReference>
<evidence type="ECO:0000256" key="2">
    <source>
        <dbReference type="ARBA" id="ARBA00022481"/>
    </source>
</evidence>
<dbReference type="InterPro" id="IPR045853">
    <property type="entry name" value="Pep_chain_release_fac_I_sf"/>
</dbReference>
<feature type="domain" description="Peptide chain release factor" evidence="6">
    <location>
        <begin position="67"/>
        <end position="180"/>
    </location>
</feature>
<keyword evidence="5" id="KW-0175">Coiled coil</keyword>
<dbReference type="InterPro" id="IPR050057">
    <property type="entry name" value="Prokaryotic/Mito_RF"/>
</dbReference>
<dbReference type="EMBL" id="MWKN01000003">
    <property type="protein sequence ID" value="OOP60435.1"/>
    <property type="molecule type" value="Genomic_DNA"/>
</dbReference>
<evidence type="ECO:0000256" key="1">
    <source>
        <dbReference type="ARBA" id="ARBA00010835"/>
    </source>
</evidence>
<dbReference type="Gene3D" id="6.10.140.1950">
    <property type="match status" value="1"/>
</dbReference>
<dbReference type="Pfam" id="PF03462">
    <property type="entry name" value="PCRF"/>
    <property type="match status" value="1"/>
</dbReference>
<dbReference type="GO" id="GO:0005737">
    <property type="term" value="C:cytoplasm"/>
    <property type="evidence" value="ECO:0007669"/>
    <property type="project" value="UniProtKB-ARBA"/>
</dbReference>
<dbReference type="Pfam" id="PF00472">
    <property type="entry name" value="RF-1"/>
    <property type="match status" value="1"/>
</dbReference>